<name>A0ABS3VL22_MICEH</name>
<sequence>MEQVVRASDQFGTRVEVPDDADARIRRPGPALTASGAQVREEPVSGVG</sequence>
<dbReference type="RefSeq" id="WP_208811391.1">
    <property type="nucleotide sequence ID" value="NZ_WVUH01000017.1"/>
</dbReference>
<evidence type="ECO:0000313" key="2">
    <source>
        <dbReference type="EMBL" id="MBO4205207.1"/>
    </source>
</evidence>
<proteinExistence type="predicted"/>
<feature type="compositionally biased region" description="Basic and acidic residues" evidence="1">
    <location>
        <begin position="39"/>
        <end position="48"/>
    </location>
</feature>
<gene>
    <name evidence="2" type="ORF">GSF22_04165</name>
</gene>
<organism evidence="2 3">
    <name type="scientific">Micromonospora echinofusca</name>
    <dbReference type="NCBI Taxonomy" id="47858"/>
    <lineage>
        <taxon>Bacteria</taxon>
        <taxon>Bacillati</taxon>
        <taxon>Actinomycetota</taxon>
        <taxon>Actinomycetes</taxon>
        <taxon>Micromonosporales</taxon>
        <taxon>Micromonosporaceae</taxon>
        <taxon>Micromonospora</taxon>
    </lineage>
</organism>
<dbReference type="EMBL" id="WVUH01000017">
    <property type="protein sequence ID" value="MBO4205207.1"/>
    <property type="molecule type" value="Genomic_DNA"/>
</dbReference>
<feature type="region of interest" description="Disordered" evidence="1">
    <location>
        <begin position="1"/>
        <end position="48"/>
    </location>
</feature>
<dbReference type="Proteomes" id="UP000823521">
    <property type="component" value="Unassembled WGS sequence"/>
</dbReference>
<reference evidence="2 3" key="1">
    <citation type="submission" date="2019-12" db="EMBL/GenBank/DDBJ databases">
        <title>Whole genome sequencing of endophytic Actinobacterium Micromonospora sp. MPMI6T.</title>
        <authorList>
            <person name="Evv R."/>
            <person name="Podile A.R."/>
        </authorList>
    </citation>
    <scope>NUCLEOTIDE SEQUENCE [LARGE SCALE GENOMIC DNA]</scope>
    <source>
        <strain evidence="2 3">MPMI6</strain>
    </source>
</reference>
<protein>
    <submittedName>
        <fullName evidence="2">Uncharacterized protein</fullName>
    </submittedName>
</protein>
<evidence type="ECO:0000256" key="1">
    <source>
        <dbReference type="SAM" id="MobiDB-lite"/>
    </source>
</evidence>
<keyword evidence="3" id="KW-1185">Reference proteome</keyword>
<comment type="caution">
    <text evidence="2">The sequence shown here is derived from an EMBL/GenBank/DDBJ whole genome shotgun (WGS) entry which is preliminary data.</text>
</comment>
<evidence type="ECO:0000313" key="3">
    <source>
        <dbReference type="Proteomes" id="UP000823521"/>
    </source>
</evidence>
<accession>A0ABS3VL22</accession>